<evidence type="ECO:0000313" key="3">
    <source>
        <dbReference type="Proteomes" id="UP000053748"/>
    </source>
</evidence>
<evidence type="ECO:0000313" key="2">
    <source>
        <dbReference type="EMBL" id="PNM64202.1"/>
    </source>
</evidence>
<name>A0A2J9VKG1_VIBMI</name>
<dbReference type="OrthoDB" id="5816320at2"/>
<keyword evidence="1" id="KW-0732">Signal</keyword>
<reference evidence="2" key="1">
    <citation type="submission" date="2017-12" db="EMBL/GenBank/DDBJ databases">
        <title>FDA dAtabase for Regulatory Grade micrObial Sequences (FDA-ARGOS): Supporting development and validation of Infectious Disease Dx tests.</title>
        <authorList>
            <person name="Hoffmann M."/>
            <person name="Allard M."/>
            <person name="Evans P."/>
            <person name="Brown E."/>
            <person name="Tallon L.J."/>
            <person name="Sadzewicz L."/>
            <person name="Sengamalay N."/>
            <person name="Ott S."/>
            <person name="Godinez A."/>
            <person name="Nagaraj S."/>
            <person name="Vavikolanu K."/>
            <person name="Aluvathingal J."/>
            <person name="Nadendla S."/>
            <person name="Hobson J."/>
            <person name="Sichtig H."/>
        </authorList>
    </citation>
    <scope>NUCLEOTIDE SEQUENCE [LARGE SCALE GENOMIC DNA]</scope>
    <source>
        <strain evidence="2">FDAARGOS_113</strain>
    </source>
</reference>
<proteinExistence type="predicted"/>
<dbReference type="Proteomes" id="UP000053748">
    <property type="component" value="Unassembled WGS sequence"/>
</dbReference>
<evidence type="ECO:0000256" key="1">
    <source>
        <dbReference type="SAM" id="SignalP"/>
    </source>
</evidence>
<organism evidence="2 3">
    <name type="scientific">Vibrio mimicus</name>
    <dbReference type="NCBI Taxonomy" id="674"/>
    <lineage>
        <taxon>Bacteria</taxon>
        <taxon>Pseudomonadati</taxon>
        <taxon>Pseudomonadota</taxon>
        <taxon>Gammaproteobacteria</taxon>
        <taxon>Vibrionales</taxon>
        <taxon>Vibrionaceae</taxon>
        <taxon>Vibrio</taxon>
    </lineage>
</organism>
<dbReference type="RefSeq" id="WP_000498899.1">
    <property type="nucleotide sequence ID" value="NZ_CAWMSS010000002.1"/>
</dbReference>
<comment type="caution">
    <text evidence="2">The sequence shown here is derived from an EMBL/GenBank/DDBJ whole genome shotgun (WGS) entry which is preliminary data.</text>
</comment>
<dbReference type="EMBL" id="LOSJ02000001">
    <property type="protein sequence ID" value="PNM64202.1"/>
    <property type="molecule type" value="Genomic_DNA"/>
</dbReference>
<dbReference type="AlphaFoldDB" id="A0A2J9VKG1"/>
<dbReference type="STRING" id="674.VM_16810"/>
<protein>
    <submittedName>
        <fullName evidence="2">Uncharacterized protein</fullName>
    </submittedName>
</protein>
<feature type="signal peptide" evidence="1">
    <location>
        <begin position="1"/>
        <end position="24"/>
    </location>
</feature>
<accession>A0A2J9VKG1</accession>
<sequence length="156" mass="17554">MFWRVFVQCWFALLAVVLPSQVMAHALQNDHTAASFDSVTPQTLAIDYDKLFESVPQPAIPSSQSHDIHSSYAILNHSRNVTNSRVMAGCGSDVPFDFNSDEPKLGSVSRPQLVRVSYSNRNYDFFTSTHRLAGWKESNAMYVALNSQYQVSTFKI</sequence>
<gene>
    <name evidence="2" type="ORF">AL544_004625</name>
</gene>
<feature type="chain" id="PRO_5014431147" evidence="1">
    <location>
        <begin position="25"/>
        <end position="156"/>
    </location>
</feature>
<keyword evidence="3" id="KW-1185">Reference proteome</keyword>